<dbReference type="Proteomes" id="UP000283895">
    <property type="component" value="Unassembled WGS sequence"/>
</dbReference>
<dbReference type="InterPro" id="IPR017853">
    <property type="entry name" value="GH"/>
</dbReference>
<evidence type="ECO:0000256" key="2">
    <source>
        <dbReference type="ARBA" id="ARBA00004987"/>
    </source>
</evidence>
<keyword evidence="14" id="KW-1185">Reference proteome</keyword>
<sequence>MAQPSGVPSRGLVISSLFAISSLGASVGPRAAVPDPYVAAPYYPAPYTGWVSSWSDSVQKAKALVDTMTLAEKANITAGTGIYMGEFSLRAVPLVLFRSLTLSQSEVCVGMTGSAPRVGFPQLCVQDSALGVRETDNITAFPPGITTGATFDKSLMYQRGVGIGQEFRGKGCNVYLGPTVGPIGRKPRDGRSWEGFGADPVLQAVAGSMTIKGVQEQGVMATIKHLIGNEQEMWRMYNILQPAYSANIDDRTMHELYLWPFAEGVHAGVVSVMGAYNAVNGSASTQNSYLINNLLKDELGFQGFIMSDWLAQISGVPAALAGLDMAMPGDTMIPLLGTSYWMYEMTTAVLNGSMPVDRLDDAATRIVAAWYQMGQDEDYPEPNFSSYTTTATGPLHPASLTGPYGVVNQFVDVRADHATVARQVAQDAITMLKNEDDLLPLSTDTPLFLFGTDQEVNPDGANACIDRTCDTGTLGMGWGSGTARYETFDDPLTAIKAKAANVTSYYTDTFPTLKVGTPSSDDVAIVFISSDAGENSYTVEGNAGDRSSSGLVAWHNGDELVKAAAAKYSNVVVVVHTVGPLVVEPWINLDSVKAVLFAHLPGQEAGESLTNVLFGSVSPSGHLPYTIPVAEDDYPDSVSLTGFAVGQIQDTYTEGLYIDYRYLNSVGTKPRYAFGHGLSYTNFTYTNATITKVTQLTRLPPARAAKTGLPDYNTTIPVASEAYKPADYSSFYVWRYLYPWLSETDANAAAAVGAAVTSGDKTGYPYPDGYSTNQTAGPAAGGGLGGNDALWDTAYTVTVTVTNTGARNFSGKASAQGYVQYPGDSAYDTPIVQLRDFEKTDALAPGESQTVELTFTRKDVSVWDVVEQNWVVPVVDGAYKFWVGEASDALYLACDASTLECEDGLDAPV</sequence>
<feature type="chain" id="PRO_5019565136" description="beta-glucosidase" evidence="11">
    <location>
        <begin position="25"/>
        <end position="909"/>
    </location>
</feature>
<dbReference type="FunFam" id="3.40.50.1700:FF:000003">
    <property type="entry name" value="Probable beta-glucosidase"/>
    <property type="match status" value="1"/>
</dbReference>
<protein>
    <recommendedName>
        <fullName evidence="10">beta-glucosidase</fullName>
        <ecNumber evidence="10">3.2.1.21</ecNumber>
    </recommendedName>
</protein>
<dbReference type="InterPro" id="IPR002772">
    <property type="entry name" value="Glyco_hydro_3_C"/>
</dbReference>
<keyword evidence="11" id="KW-0732">Signal</keyword>
<evidence type="ECO:0000256" key="8">
    <source>
        <dbReference type="ARBA" id="ARBA00023295"/>
    </source>
</evidence>
<name>A0A423WRV7_9PEZI</name>
<organism evidence="13 14">
    <name type="scientific">Cytospora schulzeri</name>
    <dbReference type="NCBI Taxonomy" id="448051"/>
    <lineage>
        <taxon>Eukaryota</taxon>
        <taxon>Fungi</taxon>
        <taxon>Dikarya</taxon>
        <taxon>Ascomycota</taxon>
        <taxon>Pezizomycotina</taxon>
        <taxon>Sordariomycetes</taxon>
        <taxon>Sordariomycetidae</taxon>
        <taxon>Diaporthales</taxon>
        <taxon>Cytosporaceae</taxon>
        <taxon>Cytospora</taxon>
    </lineage>
</organism>
<dbReference type="PRINTS" id="PR00133">
    <property type="entry name" value="GLHYDRLASE3"/>
</dbReference>
<evidence type="ECO:0000259" key="12">
    <source>
        <dbReference type="SMART" id="SM01217"/>
    </source>
</evidence>
<dbReference type="STRING" id="356882.A0A423WRV7"/>
<keyword evidence="4 10" id="KW-0378">Hydrolase</keyword>
<feature type="domain" description="Fibronectin type III-like" evidence="12">
    <location>
        <begin position="813"/>
        <end position="887"/>
    </location>
</feature>
<dbReference type="PANTHER" id="PTHR42715">
    <property type="entry name" value="BETA-GLUCOSIDASE"/>
    <property type="match status" value="1"/>
</dbReference>
<dbReference type="Gene3D" id="3.20.20.300">
    <property type="entry name" value="Glycoside hydrolase, family 3, N-terminal domain"/>
    <property type="match status" value="1"/>
</dbReference>
<comment type="catalytic activity">
    <reaction evidence="1 10">
        <text>Hydrolysis of terminal, non-reducing beta-D-glucosyl residues with release of beta-D-glucose.</text>
        <dbReference type="EC" id="3.2.1.21"/>
    </reaction>
</comment>
<keyword evidence="6" id="KW-0325">Glycoprotein</keyword>
<reference evidence="13 14" key="1">
    <citation type="submission" date="2015-09" db="EMBL/GenBank/DDBJ databases">
        <title>Host preference determinants of Valsa canker pathogens revealed by comparative genomics.</title>
        <authorList>
            <person name="Yin Z."/>
            <person name="Huang L."/>
        </authorList>
    </citation>
    <scope>NUCLEOTIDE SEQUENCE [LARGE SCALE GENOMIC DNA]</scope>
    <source>
        <strain evidence="13 14">03-1</strain>
    </source>
</reference>
<dbReference type="UniPathway" id="UPA00696"/>
<keyword evidence="8 10" id="KW-0326">Glycosidase</keyword>
<comment type="caution">
    <text evidence="13">The sequence shown here is derived from an EMBL/GenBank/DDBJ whole genome shotgun (WGS) entry which is preliminary data.</text>
</comment>
<dbReference type="InterPro" id="IPR050288">
    <property type="entry name" value="Cellulose_deg_GH3"/>
</dbReference>
<dbReference type="Pfam" id="PF01915">
    <property type="entry name" value="Glyco_hydro_3_C"/>
    <property type="match status" value="1"/>
</dbReference>
<dbReference type="SMART" id="SM01217">
    <property type="entry name" value="Fn3_like"/>
    <property type="match status" value="1"/>
</dbReference>
<evidence type="ECO:0000256" key="7">
    <source>
        <dbReference type="ARBA" id="ARBA00023277"/>
    </source>
</evidence>
<dbReference type="InterPro" id="IPR036881">
    <property type="entry name" value="Glyco_hydro_3_C_sf"/>
</dbReference>
<dbReference type="Gene3D" id="3.40.50.1700">
    <property type="entry name" value="Glycoside hydrolase family 3 C-terminal domain"/>
    <property type="match status" value="1"/>
</dbReference>
<dbReference type="InterPro" id="IPR036962">
    <property type="entry name" value="Glyco_hydro_3_N_sf"/>
</dbReference>
<evidence type="ECO:0000256" key="11">
    <source>
        <dbReference type="SAM" id="SignalP"/>
    </source>
</evidence>
<dbReference type="SUPFAM" id="SSF51445">
    <property type="entry name" value="(Trans)glycosidases"/>
    <property type="match status" value="1"/>
</dbReference>
<dbReference type="Pfam" id="PF00933">
    <property type="entry name" value="Glyco_hydro_3"/>
    <property type="match status" value="1"/>
</dbReference>
<evidence type="ECO:0000313" key="13">
    <source>
        <dbReference type="EMBL" id="ROW06222.1"/>
    </source>
</evidence>
<evidence type="ECO:0000256" key="10">
    <source>
        <dbReference type="RuleBase" id="RU361161"/>
    </source>
</evidence>
<gene>
    <name evidence="13" type="ORF">VMCG_04596</name>
</gene>
<dbReference type="EMBL" id="LKEA01000011">
    <property type="protein sequence ID" value="ROW06222.1"/>
    <property type="molecule type" value="Genomic_DNA"/>
</dbReference>
<dbReference type="Gene3D" id="2.60.40.10">
    <property type="entry name" value="Immunoglobulins"/>
    <property type="match status" value="1"/>
</dbReference>
<comment type="similarity">
    <text evidence="3 10">Belongs to the glycosyl hydrolase 3 family.</text>
</comment>
<dbReference type="SUPFAM" id="SSF52279">
    <property type="entry name" value="Beta-D-glucan exohydrolase, C-terminal domain"/>
    <property type="match status" value="1"/>
</dbReference>
<evidence type="ECO:0000256" key="1">
    <source>
        <dbReference type="ARBA" id="ARBA00000448"/>
    </source>
</evidence>
<evidence type="ECO:0000256" key="5">
    <source>
        <dbReference type="ARBA" id="ARBA00023001"/>
    </source>
</evidence>
<feature type="signal peptide" evidence="11">
    <location>
        <begin position="1"/>
        <end position="24"/>
    </location>
</feature>
<proteinExistence type="inferred from homology"/>
<dbReference type="FunFam" id="3.20.20.300:FF:000002">
    <property type="entry name" value="Probable beta-glucosidase"/>
    <property type="match status" value="1"/>
</dbReference>
<evidence type="ECO:0000256" key="3">
    <source>
        <dbReference type="ARBA" id="ARBA00005336"/>
    </source>
</evidence>
<evidence type="ECO:0000256" key="4">
    <source>
        <dbReference type="ARBA" id="ARBA00022801"/>
    </source>
</evidence>
<dbReference type="GO" id="GO:0030245">
    <property type="term" value="P:cellulose catabolic process"/>
    <property type="evidence" value="ECO:0007669"/>
    <property type="project" value="UniProtKB-UniPathway"/>
</dbReference>
<comment type="pathway">
    <text evidence="2 10">Glycan metabolism; cellulose degradation.</text>
</comment>
<dbReference type="PANTHER" id="PTHR42715:SF2">
    <property type="entry name" value="BETA-GLUCOSIDASE F-RELATED"/>
    <property type="match status" value="1"/>
</dbReference>
<dbReference type="Pfam" id="PF14310">
    <property type="entry name" value="Fn3-like"/>
    <property type="match status" value="1"/>
</dbReference>
<dbReference type="GO" id="GO:0008422">
    <property type="term" value="F:beta-glucosidase activity"/>
    <property type="evidence" value="ECO:0007669"/>
    <property type="project" value="UniProtKB-EC"/>
</dbReference>
<keyword evidence="9 10" id="KW-0624">Polysaccharide degradation</keyword>
<dbReference type="InterPro" id="IPR019800">
    <property type="entry name" value="Glyco_hydro_3_AS"/>
</dbReference>
<dbReference type="AlphaFoldDB" id="A0A423WRV7"/>
<dbReference type="InterPro" id="IPR013783">
    <property type="entry name" value="Ig-like_fold"/>
</dbReference>
<dbReference type="EC" id="3.2.1.21" evidence="10"/>
<evidence type="ECO:0000256" key="6">
    <source>
        <dbReference type="ARBA" id="ARBA00023180"/>
    </source>
</evidence>
<dbReference type="InterPro" id="IPR026891">
    <property type="entry name" value="Fn3-like"/>
</dbReference>
<evidence type="ECO:0000256" key="9">
    <source>
        <dbReference type="ARBA" id="ARBA00023326"/>
    </source>
</evidence>
<evidence type="ECO:0000313" key="14">
    <source>
        <dbReference type="Proteomes" id="UP000283895"/>
    </source>
</evidence>
<dbReference type="OrthoDB" id="416222at2759"/>
<accession>A0A423WRV7</accession>
<dbReference type="PROSITE" id="PS00775">
    <property type="entry name" value="GLYCOSYL_HYDROL_F3"/>
    <property type="match status" value="1"/>
</dbReference>
<keyword evidence="5" id="KW-0136">Cellulose degradation</keyword>
<dbReference type="InterPro" id="IPR001764">
    <property type="entry name" value="Glyco_hydro_3_N"/>
</dbReference>
<keyword evidence="7 10" id="KW-0119">Carbohydrate metabolism</keyword>